<organism evidence="1 2">
    <name type="scientific">Paraglomus occultum</name>
    <dbReference type="NCBI Taxonomy" id="144539"/>
    <lineage>
        <taxon>Eukaryota</taxon>
        <taxon>Fungi</taxon>
        <taxon>Fungi incertae sedis</taxon>
        <taxon>Mucoromycota</taxon>
        <taxon>Glomeromycotina</taxon>
        <taxon>Glomeromycetes</taxon>
        <taxon>Paraglomerales</taxon>
        <taxon>Paraglomeraceae</taxon>
        <taxon>Paraglomus</taxon>
    </lineage>
</organism>
<name>A0A9N9DBC5_9GLOM</name>
<evidence type="ECO:0000313" key="2">
    <source>
        <dbReference type="Proteomes" id="UP000789572"/>
    </source>
</evidence>
<comment type="caution">
    <text evidence="1">The sequence shown here is derived from an EMBL/GenBank/DDBJ whole genome shotgun (WGS) entry which is preliminary data.</text>
</comment>
<dbReference type="Proteomes" id="UP000789572">
    <property type="component" value="Unassembled WGS sequence"/>
</dbReference>
<evidence type="ECO:0000313" key="1">
    <source>
        <dbReference type="EMBL" id="CAG8629347.1"/>
    </source>
</evidence>
<keyword evidence="2" id="KW-1185">Reference proteome</keyword>
<feature type="non-terminal residue" evidence="1">
    <location>
        <position position="1"/>
    </location>
</feature>
<dbReference type="EMBL" id="CAJVPJ010002785">
    <property type="protein sequence ID" value="CAG8629347.1"/>
    <property type="molecule type" value="Genomic_DNA"/>
</dbReference>
<proteinExistence type="predicted"/>
<protein>
    <submittedName>
        <fullName evidence="1">3220_t:CDS:1</fullName>
    </submittedName>
</protein>
<sequence length="89" mass="10337">LQYFLEPVYLFQVPRARVELTPLFNKVEILSINPTRNYPTSGLPGKRRAKQSIARKRNKFVTMDIGSVIKEKVENLYALKKIFTMTLAH</sequence>
<gene>
    <name evidence="1" type="ORF">POCULU_LOCUS8810</name>
</gene>
<reference evidence="1" key="1">
    <citation type="submission" date="2021-06" db="EMBL/GenBank/DDBJ databases">
        <authorList>
            <person name="Kallberg Y."/>
            <person name="Tangrot J."/>
            <person name="Rosling A."/>
        </authorList>
    </citation>
    <scope>NUCLEOTIDE SEQUENCE</scope>
    <source>
        <strain evidence="1">IA702</strain>
    </source>
</reference>
<accession>A0A9N9DBC5</accession>
<dbReference type="AlphaFoldDB" id="A0A9N9DBC5"/>